<reference evidence="1" key="1">
    <citation type="submission" date="2022-11" db="UniProtKB">
        <authorList>
            <consortium name="EnsemblMetazoa"/>
        </authorList>
    </citation>
    <scope>IDENTIFICATION</scope>
</reference>
<dbReference type="GeneID" id="110238744"/>
<name>A0A913YJU1_EXADI</name>
<proteinExistence type="predicted"/>
<organism evidence="1 2">
    <name type="scientific">Exaiptasia diaphana</name>
    <name type="common">Tropical sea anemone</name>
    <name type="synonym">Aiptasia pulchella</name>
    <dbReference type="NCBI Taxonomy" id="2652724"/>
    <lineage>
        <taxon>Eukaryota</taxon>
        <taxon>Metazoa</taxon>
        <taxon>Cnidaria</taxon>
        <taxon>Anthozoa</taxon>
        <taxon>Hexacorallia</taxon>
        <taxon>Actiniaria</taxon>
        <taxon>Aiptasiidae</taxon>
        <taxon>Exaiptasia</taxon>
    </lineage>
</organism>
<dbReference type="KEGG" id="epa:110238744"/>
<sequence>MCLYCPDYVAEIYTTLTTTPRAELKTLVQELKASTPEPFHSMLDKESKEDATKKYLARKQQETEICPPTCSNEELQRLLQQATQTAETQNPRRRRQPICKKCEGPVKGHKIVNRIRMCPPKEN</sequence>
<accession>A0A913YJU1</accession>
<evidence type="ECO:0000313" key="2">
    <source>
        <dbReference type="Proteomes" id="UP000887567"/>
    </source>
</evidence>
<dbReference type="OrthoDB" id="5960034at2759"/>
<dbReference type="EnsemblMetazoa" id="XM_028658966.1">
    <property type="protein sequence ID" value="XP_028514767.1"/>
    <property type="gene ID" value="LOC110238744"/>
</dbReference>
<dbReference type="Proteomes" id="UP000887567">
    <property type="component" value="Unplaced"/>
</dbReference>
<keyword evidence="2" id="KW-1185">Reference proteome</keyword>
<dbReference type="RefSeq" id="XP_028514767.1">
    <property type="nucleotide sequence ID" value="XM_028658966.1"/>
</dbReference>
<dbReference type="AlphaFoldDB" id="A0A913YJU1"/>
<evidence type="ECO:0000313" key="1">
    <source>
        <dbReference type="EnsemblMetazoa" id="XP_028514767.1"/>
    </source>
</evidence>
<protein>
    <submittedName>
        <fullName evidence="1">Uncharacterized protein</fullName>
    </submittedName>
</protein>